<dbReference type="Gene3D" id="3.40.50.2300">
    <property type="match status" value="2"/>
</dbReference>
<feature type="domain" description="HTH lacI-type" evidence="6">
    <location>
        <begin position="6"/>
        <end position="60"/>
    </location>
</feature>
<dbReference type="PANTHER" id="PTHR30146:SF151">
    <property type="entry name" value="HTH-TYPE TRANSCRIPTIONAL REPRESSOR CYTR"/>
    <property type="match status" value="1"/>
</dbReference>
<dbReference type="Proteomes" id="UP001597283">
    <property type="component" value="Unassembled WGS sequence"/>
</dbReference>
<dbReference type="GO" id="GO:0003677">
    <property type="term" value="F:DNA binding"/>
    <property type="evidence" value="ECO:0007669"/>
    <property type="project" value="UniProtKB-KW"/>
</dbReference>
<dbReference type="CDD" id="cd01392">
    <property type="entry name" value="HTH_LacI"/>
    <property type="match status" value="1"/>
</dbReference>
<dbReference type="InterPro" id="IPR000843">
    <property type="entry name" value="HTH_LacI"/>
</dbReference>
<reference evidence="8" key="1">
    <citation type="journal article" date="2019" name="Int. J. Syst. Evol. Microbiol.">
        <title>The Global Catalogue of Microorganisms (GCM) 10K type strain sequencing project: providing services to taxonomists for standard genome sequencing and annotation.</title>
        <authorList>
            <consortium name="The Broad Institute Genomics Platform"/>
            <consortium name="The Broad Institute Genome Sequencing Center for Infectious Disease"/>
            <person name="Wu L."/>
            <person name="Ma J."/>
        </authorList>
    </citation>
    <scope>NUCLEOTIDE SEQUENCE [LARGE SCALE GENOMIC DNA]</scope>
    <source>
        <strain evidence="8">Q85</strain>
    </source>
</reference>
<gene>
    <name evidence="7" type="ORF">ACFSC3_10650</name>
</gene>
<evidence type="ECO:0000256" key="3">
    <source>
        <dbReference type="ARBA" id="ARBA00023125"/>
    </source>
</evidence>
<accession>A0ABW4NFI1</accession>
<proteinExistence type="predicted"/>
<keyword evidence="1" id="KW-0678">Repressor</keyword>
<feature type="region of interest" description="Disordered" evidence="5">
    <location>
        <begin position="313"/>
        <end position="336"/>
    </location>
</feature>
<evidence type="ECO:0000313" key="8">
    <source>
        <dbReference type="Proteomes" id="UP001597283"/>
    </source>
</evidence>
<organism evidence="7 8">
    <name type="scientific">Sphingomonas floccifaciens</name>
    <dbReference type="NCBI Taxonomy" id="1844115"/>
    <lineage>
        <taxon>Bacteria</taxon>
        <taxon>Pseudomonadati</taxon>
        <taxon>Pseudomonadota</taxon>
        <taxon>Alphaproteobacteria</taxon>
        <taxon>Sphingomonadales</taxon>
        <taxon>Sphingomonadaceae</taxon>
        <taxon>Sphingomonas</taxon>
    </lineage>
</organism>
<dbReference type="InterPro" id="IPR010982">
    <property type="entry name" value="Lambda_DNA-bd_dom_sf"/>
</dbReference>
<dbReference type="SUPFAM" id="SSF47413">
    <property type="entry name" value="lambda repressor-like DNA-binding domains"/>
    <property type="match status" value="1"/>
</dbReference>
<evidence type="ECO:0000256" key="1">
    <source>
        <dbReference type="ARBA" id="ARBA00022491"/>
    </source>
</evidence>
<dbReference type="SUPFAM" id="SSF53822">
    <property type="entry name" value="Periplasmic binding protein-like I"/>
    <property type="match status" value="1"/>
</dbReference>
<protein>
    <submittedName>
        <fullName evidence="7">LacI family DNA-binding transcriptional regulator</fullName>
    </submittedName>
</protein>
<dbReference type="Gene3D" id="1.10.260.40">
    <property type="entry name" value="lambda repressor-like DNA-binding domains"/>
    <property type="match status" value="1"/>
</dbReference>
<dbReference type="PROSITE" id="PS00356">
    <property type="entry name" value="HTH_LACI_1"/>
    <property type="match status" value="1"/>
</dbReference>
<dbReference type="InterPro" id="IPR028082">
    <property type="entry name" value="Peripla_BP_I"/>
</dbReference>
<dbReference type="PANTHER" id="PTHR30146">
    <property type="entry name" value="LACI-RELATED TRANSCRIPTIONAL REPRESSOR"/>
    <property type="match status" value="1"/>
</dbReference>
<dbReference type="Pfam" id="PF00356">
    <property type="entry name" value="LacI"/>
    <property type="match status" value="1"/>
</dbReference>
<comment type="caution">
    <text evidence="7">The sequence shown here is derived from an EMBL/GenBank/DDBJ whole genome shotgun (WGS) entry which is preliminary data.</text>
</comment>
<keyword evidence="4" id="KW-0804">Transcription</keyword>
<evidence type="ECO:0000259" key="6">
    <source>
        <dbReference type="PROSITE" id="PS50932"/>
    </source>
</evidence>
<keyword evidence="2" id="KW-0805">Transcription regulation</keyword>
<dbReference type="CDD" id="cd06267">
    <property type="entry name" value="PBP1_LacI_sugar_binding-like"/>
    <property type="match status" value="1"/>
</dbReference>
<evidence type="ECO:0000256" key="5">
    <source>
        <dbReference type="SAM" id="MobiDB-lite"/>
    </source>
</evidence>
<dbReference type="SMART" id="SM00354">
    <property type="entry name" value="HTH_LACI"/>
    <property type="match status" value="1"/>
</dbReference>
<evidence type="ECO:0000256" key="2">
    <source>
        <dbReference type="ARBA" id="ARBA00023015"/>
    </source>
</evidence>
<name>A0ABW4NFI1_9SPHN</name>
<dbReference type="PROSITE" id="PS50932">
    <property type="entry name" value="HTH_LACI_2"/>
    <property type="match status" value="1"/>
</dbReference>
<sequence length="336" mass="34802">MKRATATIRDVAREADVSVASASRALNGHANVTPATRDRVIAAANKLAYVPHLGARSLTMARTNTIGVVLPDLFGEFFSEVIRGIDRAAHAVGLQLLLSNMHGDASETTQAIRAMRGRVDGLLLMSPGIDADFLTAHLPAGLPTVVLGSRIEGEGHSSIAIDNEGGARAMVAHLVACGYRRIAMISGPEGNGDSDGRCAGFRAAVADLLGDHDPVVLPGDFSEDAGYAAGAAILADRRGIDAVFAGNDMMAVGCMAALSAAGIAVPNGIAVAGFDDVPIARYVQPPLTTMQVHIAEMGTRAFETLMALIASPDAPPPSPQTLEPELVVRRSTRLSG</sequence>
<keyword evidence="3 7" id="KW-0238">DNA-binding</keyword>
<dbReference type="InterPro" id="IPR046335">
    <property type="entry name" value="LacI/GalR-like_sensor"/>
</dbReference>
<dbReference type="EMBL" id="JBHUFC010000003">
    <property type="protein sequence ID" value="MFD1788035.1"/>
    <property type="molecule type" value="Genomic_DNA"/>
</dbReference>
<dbReference type="Pfam" id="PF13377">
    <property type="entry name" value="Peripla_BP_3"/>
    <property type="match status" value="1"/>
</dbReference>
<evidence type="ECO:0000256" key="4">
    <source>
        <dbReference type="ARBA" id="ARBA00023163"/>
    </source>
</evidence>
<evidence type="ECO:0000313" key="7">
    <source>
        <dbReference type="EMBL" id="MFD1788035.1"/>
    </source>
</evidence>
<dbReference type="RefSeq" id="WP_380940386.1">
    <property type="nucleotide sequence ID" value="NZ_JBHUFC010000003.1"/>
</dbReference>
<keyword evidence="8" id="KW-1185">Reference proteome</keyword>